<dbReference type="FunFam" id="1.20.1250.20:FF:000029">
    <property type="entry name" value="solute carrier family 2, facilitated glucose transporter member 4"/>
    <property type="match status" value="1"/>
</dbReference>
<evidence type="ECO:0000256" key="4">
    <source>
        <dbReference type="ARBA" id="ARBA00023136"/>
    </source>
</evidence>
<dbReference type="AlphaFoldDB" id="A0AAV2PKH7"/>
<feature type="transmembrane region" description="Helical" evidence="6">
    <location>
        <begin position="270"/>
        <end position="291"/>
    </location>
</feature>
<feature type="transmembrane region" description="Helical" evidence="6">
    <location>
        <begin position="429"/>
        <end position="450"/>
    </location>
</feature>
<protein>
    <recommendedName>
        <fullName evidence="7">Major facilitator superfamily (MFS) profile domain-containing protein</fullName>
    </recommendedName>
</protein>
<dbReference type="InterPro" id="IPR045263">
    <property type="entry name" value="GLUT"/>
</dbReference>
<keyword evidence="5" id="KW-0813">Transport</keyword>
<evidence type="ECO:0000313" key="8">
    <source>
        <dbReference type="EMBL" id="CAL4060400.1"/>
    </source>
</evidence>
<evidence type="ECO:0000256" key="6">
    <source>
        <dbReference type="SAM" id="Phobius"/>
    </source>
</evidence>
<dbReference type="PROSITE" id="PS50850">
    <property type="entry name" value="MFS"/>
    <property type="match status" value="1"/>
</dbReference>
<dbReference type="Gene3D" id="1.20.1250.20">
    <property type="entry name" value="MFS general substrate transporter like domains"/>
    <property type="match status" value="1"/>
</dbReference>
<feature type="transmembrane region" description="Helical" evidence="6">
    <location>
        <begin position="306"/>
        <end position="328"/>
    </location>
</feature>
<feature type="transmembrane region" description="Helical" evidence="6">
    <location>
        <begin position="61"/>
        <end position="85"/>
    </location>
</feature>
<dbReference type="NCBIfam" id="TIGR00879">
    <property type="entry name" value="SP"/>
    <property type="match status" value="1"/>
</dbReference>
<keyword evidence="2 6" id="KW-0812">Transmembrane</keyword>
<feature type="domain" description="Major facilitator superfamily (MFS) profile" evidence="7">
    <location>
        <begin position="13"/>
        <end position="456"/>
    </location>
</feature>
<dbReference type="PANTHER" id="PTHR23503">
    <property type="entry name" value="SOLUTE CARRIER FAMILY 2"/>
    <property type="match status" value="1"/>
</dbReference>
<evidence type="ECO:0000256" key="2">
    <source>
        <dbReference type="ARBA" id="ARBA00022692"/>
    </source>
</evidence>
<evidence type="ECO:0000259" key="7">
    <source>
        <dbReference type="PROSITE" id="PS50850"/>
    </source>
</evidence>
<comment type="subcellular location">
    <subcellularLocation>
        <location evidence="1">Membrane</location>
        <topology evidence="1">Multi-pass membrane protein</topology>
    </subcellularLocation>
</comment>
<dbReference type="GO" id="GO:0016020">
    <property type="term" value="C:membrane"/>
    <property type="evidence" value="ECO:0007669"/>
    <property type="project" value="UniProtKB-SubCell"/>
</dbReference>
<feature type="transmembrane region" description="Helical" evidence="6">
    <location>
        <begin position="363"/>
        <end position="390"/>
    </location>
</feature>
<dbReference type="InterPro" id="IPR036259">
    <property type="entry name" value="MFS_trans_sf"/>
</dbReference>
<proteinExistence type="inferred from homology"/>
<dbReference type="PANTHER" id="PTHR23503:SF128">
    <property type="entry name" value="GLUCOSE TRANSPORTER TYPE 1"/>
    <property type="match status" value="1"/>
</dbReference>
<feature type="transmembrane region" description="Helical" evidence="6">
    <location>
        <begin position="122"/>
        <end position="142"/>
    </location>
</feature>
<keyword evidence="4 6" id="KW-0472">Membrane</keyword>
<reference evidence="8 9" key="1">
    <citation type="submission" date="2024-05" db="EMBL/GenBank/DDBJ databases">
        <authorList>
            <person name="Wallberg A."/>
        </authorList>
    </citation>
    <scope>NUCLEOTIDE SEQUENCE [LARGE SCALE GENOMIC DNA]</scope>
</reference>
<comment type="similarity">
    <text evidence="5">Belongs to the major facilitator superfamily. Sugar transporter (TC 2.A.1.1) family.</text>
</comment>
<dbReference type="InterPro" id="IPR003663">
    <property type="entry name" value="Sugar/inositol_transpt"/>
</dbReference>
<comment type="caution">
    <text evidence="8">The sequence shown here is derived from an EMBL/GenBank/DDBJ whole genome shotgun (WGS) entry which is preliminary data.</text>
</comment>
<evidence type="ECO:0000313" key="9">
    <source>
        <dbReference type="Proteomes" id="UP001497623"/>
    </source>
</evidence>
<feature type="transmembrane region" description="Helical" evidence="6">
    <location>
        <begin position="92"/>
        <end position="110"/>
    </location>
</feature>
<keyword evidence="3 6" id="KW-1133">Transmembrane helix</keyword>
<dbReference type="PROSITE" id="PS00217">
    <property type="entry name" value="SUGAR_TRANSPORT_2"/>
    <property type="match status" value="1"/>
</dbReference>
<feature type="transmembrane region" description="Helical" evidence="6">
    <location>
        <begin position="402"/>
        <end position="423"/>
    </location>
</feature>
<dbReference type="Proteomes" id="UP001497623">
    <property type="component" value="Unassembled WGS sequence"/>
</dbReference>
<feature type="transmembrane region" description="Helical" evidence="6">
    <location>
        <begin position="7"/>
        <end position="26"/>
    </location>
</feature>
<evidence type="ECO:0000256" key="5">
    <source>
        <dbReference type="RuleBase" id="RU003346"/>
    </source>
</evidence>
<feature type="transmembrane region" description="Helical" evidence="6">
    <location>
        <begin position="335"/>
        <end position="357"/>
    </location>
</feature>
<organism evidence="8 9">
    <name type="scientific">Meganyctiphanes norvegica</name>
    <name type="common">Northern krill</name>
    <name type="synonym">Thysanopoda norvegica</name>
    <dbReference type="NCBI Taxonomy" id="48144"/>
    <lineage>
        <taxon>Eukaryota</taxon>
        <taxon>Metazoa</taxon>
        <taxon>Ecdysozoa</taxon>
        <taxon>Arthropoda</taxon>
        <taxon>Crustacea</taxon>
        <taxon>Multicrustacea</taxon>
        <taxon>Malacostraca</taxon>
        <taxon>Eumalacostraca</taxon>
        <taxon>Eucarida</taxon>
        <taxon>Euphausiacea</taxon>
        <taxon>Euphausiidae</taxon>
        <taxon>Meganyctiphanes</taxon>
    </lineage>
</organism>
<dbReference type="InterPro" id="IPR020846">
    <property type="entry name" value="MFS_dom"/>
</dbReference>
<feature type="transmembrane region" description="Helical" evidence="6">
    <location>
        <begin position="184"/>
        <end position="204"/>
    </location>
</feature>
<sequence length="472" mass="51699">MGDKGLTFFLGYAIVAAVLGMFQFGYNTGVINAPIKVIQEFIKDVWEDRYSDEIHTDTLNLLWAVTVSMFAIGGMIGGISGGYIADRFGRKMGLLLNQVLGILGGVLMGVSQPAKSYEILIIGRFVIGLNCGLNTILVPMYISEIAPLNLRGGLGTVNQLGVTIGLLISQILGINSLLGTKHGWPVLLGLAVVPSVLQVVLLPLCPESPRHLLITKKNEDDSRKALRRLRGSNDVEEDISEMQAEEASNQSVETMSIAQLLCSSSLRMPLIVGIMMHLSQQFSGINAVFYYSTTIFTDSGMSETQAQYASIGVGILMVVMTLVSIPLMDRKGRRALHLWGLGGMFVFSIFMTISFLVQALASWMTIIAVISTFCYVIFFAIGPGSIPWMITAELFSQGPRPAAMSIAVLVNWFSNFVVGQVFPPMNEHLGSYTFLPFSVLLAMFWTFTYYKVPETKNRTFEEIASLFQGRGS</sequence>
<dbReference type="GO" id="GO:0015149">
    <property type="term" value="F:hexose transmembrane transporter activity"/>
    <property type="evidence" value="ECO:0007669"/>
    <property type="project" value="TreeGrafter"/>
</dbReference>
<gene>
    <name evidence="8" type="ORF">MNOR_LOCUS1328</name>
</gene>
<keyword evidence="9" id="KW-1185">Reference proteome</keyword>
<dbReference type="EMBL" id="CAXKWB010000351">
    <property type="protein sequence ID" value="CAL4060400.1"/>
    <property type="molecule type" value="Genomic_DNA"/>
</dbReference>
<evidence type="ECO:0000256" key="1">
    <source>
        <dbReference type="ARBA" id="ARBA00004141"/>
    </source>
</evidence>
<dbReference type="InterPro" id="IPR005829">
    <property type="entry name" value="Sugar_transporter_CS"/>
</dbReference>
<accession>A0AAV2PKH7</accession>
<dbReference type="InterPro" id="IPR005828">
    <property type="entry name" value="MFS_sugar_transport-like"/>
</dbReference>
<dbReference type="Pfam" id="PF00083">
    <property type="entry name" value="Sugar_tr"/>
    <property type="match status" value="1"/>
</dbReference>
<dbReference type="PRINTS" id="PR00171">
    <property type="entry name" value="SUGRTRNSPORT"/>
</dbReference>
<feature type="transmembrane region" description="Helical" evidence="6">
    <location>
        <begin position="154"/>
        <end position="178"/>
    </location>
</feature>
<name>A0AAV2PKH7_MEGNR</name>
<evidence type="ECO:0000256" key="3">
    <source>
        <dbReference type="ARBA" id="ARBA00022989"/>
    </source>
</evidence>
<dbReference type="SUPFAM" id="SSF103473">
    <property type="entry name" value="MFS general substrate transporter"/>
    <property type="match status" value="1"/>
</dbReference>